<gene>
    <name evidence="2" type="primary">LOC118264600</name>
</gene>
<organism evidence="1 2">
    <name type="scientific">Spodoptera frugiperda</name>
    <name type="common">Fall armyworm</name>
    <dbReference type="NCBI Taxonomy" id="7108"/>
    <lineage>
        <taxon>Eukaryota</taxon>
        <taxon>Metazoa</taxon>
        <taxon>Ecdysozoa</taxon>
        <taxon>Arthropoda</taxon>
        <taxon>Hexapoda</taxon>
        <taxon>Insecta</taxon>
        <taxon>Pterygota</taxon>
        <taxon>Neoptera</taxon>
        <taxon>Endopterygota</taxon>
        <taxon>Lepidoptera</taxon>
        <taxon>Glossata</taxon>
        <taxon>Ditrysia</taxon>
        <taxon>Noctuoidea</taxon>
        <taxon>Noctuidae</taxon>
        <taxon>Amphipyrinae</taxon>
        <taxon>Spodoptera</taxon>
    </lineage>
</organism>
<dbReference type="RefSeq" id="XP_035433052.2">
    <property type="nucleotide sequence ID" value="XM_035577159.2"/>
</dbReference>
<evidence type="ECO:0000313" key="2">
    <source>
        <dbReference type="RefSeq" id="XP_035433052.2"/>
    </source>
</evidence>
<dbReference type="OrthoDB" id="3800936at2759"/>
<dbReference type="Proteomes" id="UP000829999">
    <property type="component" value="Chromosome 26"/>
</dbReference>
<name>A0A9R0CXZ7_SPOFR</name>
<proteinExistence type="predicted"/>
<sequence length="365" mass="41883">MISNNLVLICILIINGNYIKEGLCTMHPPPTESIEELSLVYEDDRNAMIAVAERDNFITYEEFYDELDNRLGIEQSMNMIFFGPPSSFLRLDPDSILHILTHTKKYMVPIGRALLAWDIITDGKTAAFLQGREYLAFGSLLDVVPEEDLYYVNFGDPSVLKHFASYYIKLQPRKYGILAAAYRRYFGESWYHNSSLINELGYLLCGFPASDLAKISPTTFKEISYEILSKAGKCNIKQTRALYAIAVHRDAYGEPYKWSSHEIGRLSALFTCIPKIDISSIQLEAVTAISPEVMTAMNKEKLEYFTKQQILRMNPKTRRIYILRMQLKHTYSMNDVARQSNSRINKPNIVLPFALIIVTLIYINF</sequence>
<reference evidence="2" key="1">
    <citation type="submission" date="2025-08" db="UniProtKB">
        <authorList>
            <consortium name="RefSeq"/>
        </authorList>
    </citation>
    <scope>IDENTIFICATION</scope>
    <source>
        <tissue evidence="2">Whole larval tissue</tissue>
    </source>
</reference>
<protein>
    <submittedName>
        <fullName evidence="2">Uncharacterized protein LOC118264600</fullName>
    </submittedName>
</protein>
<accession>A0A9R0CXZ7</accession>
<evidence type="ECO:0000313" key="1">
    <source>
        <dbReference type="Proteomes" id="UP000829999"/>
    </source>
</evidence>
<dbReference type="GeneID" id="118264600"/>
<keyword evidence="1" id="KW-1185">Reference proteome</keyword>
<dbReference type="AlphaFoldDB" id="A0A9R0CXZ7"/>